<dbReference type="PATRIC" id="fig|1206767.3.peg.723"/>
<dbReference type="SUPFAM" id="SSF51735">
    <property type="entry name" value="NAD(P)-binding Rossmann-fold domains"/>
    <property type="match status" value="1"/>
</dbReference>
<dbReference type="SMART" id="SM00829">
    <property type="entry name" value="PKS_ER"/>
    <property type="match status" value="1"/>
</dbReference>
<comment type="caution">
    <text evidence="2">The sequence shown here is derived from an EMBL/GenBank/DDBJ whole genome shotgun (WGS) entry which is preliminary data.</text>
</comment>
<dbReference type="EMBL" id="ALAO01000066">
    <property type="protein sequence ID" value="EKO40529.1"/>
    <property type="molecule type" value="Genomic_DNA"/>
</dbReference>
<evidence type="ECO:0000313" key="2">
    <source>
        <dbReference type="EMBL" id="EKO40529.1"/>
    </source>
</evidence>
<name>K6GHD2_9BACT</name>
<dbReference type="CDD" id="cd05289">
    <property type="entry name" value="MDR_like_2"/>
    <property type="match status" value="1"/>
</dbReference>
<dbReference type="InterPro" id="IPR036291">
    <property type="entry name" value="NAD(P)-bd_dom_sf"/>
</dbReference>
<accession>K6GHD2</accession>
<dbReference type="InterPro" id="IPR011032">
    <property type="entry name" value="GroES-like_sf"/>
</dbReference>
<dbReference type="SUPFAM" id="SSF50129">
    <property type="entry name" value="GroES-like"/>
    <property type="match status" value="1"/>
</dbReference>
<evidence type="ECO:0000259" key="1">
    <source>
        <dbReference type="SMART" id="SM00829"/>
    </source>
</evidence>
<dbReference type="Pfam" id="PF13602">
    <property type="entry name" value="ADH_zinc_N_2"/>
    <property type="match status" value="1"/>
</dbReference>
<dbReference type="PANTHER" id="PTHR11695">
    <property type="entry name" value="ALCOHOL DEHYDROGENASE RELATED"/>
    <property type="match status" value="1"/>
</dbReference>
<dbReference type="AlphaFoldDB" id="K6GHD2"/>
<reference evidence="2 3" key="1">
    <citation type="submission" date="2012-07" db="EMBL/GenBank/DDBJ databases">
        <title>Draft genome sequence of Desulfovibrio magneticus str. Maddingley MBC34 obtained from a metagenomic sequence of a methanogenic enrichment isolated from coal-seam formation water in Victoria, Australia.</title>
        <authorList>
            <person name="Greenfield P."/>
            <person name="Hendry P."/>
            <person name="Li D."/>
            <person name="Rosewarne C.P."/>
            <person name="Tran-Dinh N."/>
            <person name="Elbourne L.D.H."/>
            <person name="Paulsen I.T."/>
            <person name="Midgley D.J."/>
        </authorList>
    </citation>
    <scope>NUCLEOTIDE SEQUENCE [LARGE SCALE GENOMIC DNA]</scope>
    <source>
        <strain evidence="3">Maddingley MBC34</strain>
    </source>
</reference>
<protein>
    <submittedName>
        <fullName evidence="2">Zn-dependent oxidoreductase, NADPH:quinone reductase</fullName>
    </submittedName>
</protein>
<dbReference type="PANTHER" id="PTHR11695:SF294">
    <property type="entry name" value="RETICULON-4-INTERACTING PROTEIN 1, MITOCHONDRIAL"/>
    <property type="match status" value="1"/>
</dbReference>
<organism evidence="2 3">
    <name type="scientific">Solidesulfovibrio magneticus str. Maddingley MBC34</name>
    <dbReference type="NCBI Taxonomy" id="1206767"/>
    <lineage>
        <taxon>Bacteria</taxon>
        <taxon>Pseudomonadati</taxon>
        <taxon>Thermodesulfobacteriota</taxon>
        <taxon>Desulfovibrionia</taxon>
        <taxon>Desulfovibrionales</taxon>
        <taxon>Desulfovibrionaceae</taxon>
        <taxon>Solidesulfovibrio</taxon>
    </lineage>
</organism>
<evidence type="ECO:0000313" key="3">
    <source>
        <dbReference type="Proteomes" id="UP000006272"/>
    </source>
</evidence>
<dbReference type="Pfam" id="PF08240">
    <property type="entry name" value="ADH_N"/>
    <property type="match status" value="1"/>
</dbReference>
<dbReference type="InterPro" id="IPR020843">
    <property type="entry name" value="ER"/>
</dbReference>
<proteinExistence type="predicted"/>
<gene>
    <name evidence="2" type="ORF">B193_0762</name>
</gene>
<dbReference type="Gene3D" id="3.40.50.720">
    <property type="entry name" value="NAD(P)-binding Rossmann-like Domain"/>
    <property type="match status" value="1"/>
</dbReference>
<feature type="domain" description="Enoyl reductase (ER)" evidence="1">
    <location>
        <begin position="15"/>
        <end position="335"/>
    </location>
</feature>
<dbReference type="Proteomes" id="UP000006272">
    <property type="component" value="Unassembled WGS sequence"/>
</dbReference>
<dbReference type="InterPro" id="IPR050700">
    <property type="entry name" value="YIM1/Zinc_Alcohol_DH_Fams"/>
</dbReference>
<dbReference type="InterPro" id="IPR013154">
    <property type="entry name" value="ADH-like_N"/>
</dbReference>
<sequence length="338" mass="36493">MKTPTMKALTFKRYGQSPDIGFANIPQPALKANELLVQVHAAGVNPIDNMIPTGKFKPILHFQLPATLGSDLAGVVTKIGSHVTRFKPGDAVFANLFDLGTGAIAEFAVVPESFAALKPKNLDFVQAASIPMVGLTSWQALKERANLKAGQKVFIPAGSGGIGTFAIQLAKHLGAVVGTTTSTGNVELVRRLGADEVVDYKKQEFEEVLRGYDAVLGTVRGDAIEKSIGILKPGGLIVSLVGPLDAAFARARRLNFFLAFVFSMMSRKIMRLARKQEVTYQFLFMRPEGAQLAEIGKLLEAERIQPVIDKVFPFEQANDALSYLAQGHSKGKVVIKIC</sequence>
<dbReference type="Gene3D" id="3.90.180.10">
    <property type="entry name" value="Medium-chain alcohol dehydrogenases, catalytic domain"/>
    <property type="match status" value="1"/>
</dbReference>
<dbReference type="GO" id="GO:0016491">
    <property type="term" value="F:oxidoreductase activity"/>
    <property type="evidence" value="ECO:0007669"/>
    <property type="project" value="InterPro"/>
</dbReference>